<feature type="transmembrane region" description="Helical" evidence="8">
    <location>
        <begin position="395"/>
        <end position="416"/>
    </location>
</feature>
<dbReference type="FunFam" id="1.20.1560.10:FF:000014">
    <property type="entry name" value="Multidrug resistance-associated protein member 4"/>
    <property type="match status" value="1"/>
</dbReference>
<dbReference type="GO" id="GO:0005524">
    <property type="term" value="F:ATP binding"/>
    <property type="evidence" value="ECO:0007669"/>
    <property type="project" value="UniProtKB-KW"/>
</dbReference>
<dbReference type="Pfam" id="PF00005">
    <property type="entry name" value="ABC_tran"/>
    <property type="match status" value="2"/>
</dbReference>
<organism evidence="11 12">
    <name type="scientific">Polypedilum vanderplanki</name>
    <name type="common">Sleeping chironomid midge</name>
    <dbReference type="NCBI Taxonomy" id="319348"/>
    <lineage>
        <taxon>Eukaryota</taxon>
        <taxon>Metazoa</taxon>
        <taxon>Ecdysozoa</taxon>
        <taxon>Arthropoda</taxon>
        <taxon>Hexapoda</taxon>
        <taxon>Insecta</taxon>
        <taxon>Pterygota</taxon>
        <taxon>Neoptera</taxon>
        <taxon>Endopterygota</taxon>
        <taxon>Diptera</taxon>
        <taxon>Nematocera</taxon>
        <taxon>Chironomoidea</taxon>
        <taxon>Chironomidae</taxon>
        <taxon>Chironominae</taxon>
        <taxon>Polypedilum</taxon>
        <taxon>Polypedilum</taxon>
    </lineage>
</organism>
<evidence type="ECO:0000259" key="9">
    <source>
        <dbReference type="PROSITE" id="PS50893"/>
    </source>
</evidence>
<dbReference type="InterPro" id="IPR027417">
    <property type="entry name" value="P-loop_NTPase"/>
</dbReference>
<dbReference type="CDD" id="cd03244">
    <property type="entry name" value="ABCC_MRP_domain2"/>
    <property type="match status" value="1"/>
</dbReference>
<dbReference type="PROSITE" id="PS50929">
    <property type="entry name" value="ABC_TM1F"/>
    <property type="match status" value="2"/>
</dbReference>
<dbReference type="InterPro" id="IPR044746">
    <property type="entry name" value="ABCC_6TM_D1"/>
</dbReference>
<dbReference type="GO" id="GO:0140359">
    <property type="term" value="F:ABC-type transporter activity"/>
    <property type="evidence" value="ECO:0007669"/>
    <property type="project" value="InterPro"/>
</dbReference>
<dbReference type="PANTHER" id="PTHR24223">
    <property type="entry name" value="ATP-BINDING CASSETTE SUB-FAMILY C"/>
    <property type="match status" value="1"/>
</dbReference>
<dbReference type="SUPFAM" id="SSF52540">
    <property type="entry name" value="P-loop containing nucleoside triphosphate hydrolases"/>
    <property type="match status" value="2"/>
</dbReference>
<keyword evidence="4" id="KW-0547">Nucleotide-binding</keyword>
<feature type="transmembrane region" description="Helical" evidence="8">
    <location>
        <begin position="168"/>
        <end position="191"/>
    </location>
</feature>
<dbReference type="InterPro" id="IPR044726">
    <property type="entry name" value="ABCC_6TM_D2"/>
</dbReference>
<dbReference type="Proteomes" id="UP001107558">
    <property type="component" value="Chromosome 1"/>
</dbReference>
<feature type="transmembrane region" description="Helical" evidence="8">
    <location>
        <begin position="241"/>
        <end position="264"/>
    </location>
</feature>
<reference evidence="11" key="1">
    <citation type="submission" date="2021-03" db="EMBL/GenBank/DDBJ databases">
        <title>Chromosome level genome of the anhydrobiotic midge Polypedilum vanderplanki.</title>
        <authorList>
            <person name="Yoshida Y."/>
            <person name="Kikawada T."/>
            <person name="Gusev O."/>
        </authorList>
    </citation>
    <scope>NUCLEOTIDE SEQUENCE</scope>
    <source>
        <strain evidence="11">NIAS01</strain>
        <tissue evidence="11">Whole body or cell culture</tissue>
    </source>
</reference>
<keyword evidence="7 8" id="KW-0472">Membrane</keyword>
<dbReference type="PANTHER" id="PTHR24223:SF415">
    <property type="entry name" value="FI20190P1"/>
    <property type="match status" value="1"/>
</dbReference>
<feature type="domain" description="ABC transmembrane type-1" evidence="10">
    <location>
        <begin position="779"/>
        <end position="1072"/>
    </location>
</feature>
<accession>A0A9J6CIV9</accession>
<dbReference type="InterPro" id="IPR003439">
    <property type="entry name" value="ABC_transporter-like_ATP-bd"/>
</dbReference>
<keyword evidence="3 8" id="KW-0812">Transmembrane</keyword>
<sequence>MDYSKKPTKKNPRNGALALSQLFFLWTIPTMLRGCFYGLNREDLTKCLKKDRSQDLGEKLEVEWEKELEQARKKNRKPQFRNALFHTFWRSCVVDGMLVFIFVLLKSIGPVFFSQLLLQFQEPQNAIINDSSSNFNETVELSNTTTPLPSTFNSNDFLQYMEYIWTDVYWMATIVILITFISCIIGHHMDLRQRMVGARMRIACSAAIYRKSLRMSKRAVTQTSAGNIVNLLSNDVSRLDYGFIFVHFIWILPFQASLICYLIWREVKYAAIVGVLGLIIKTVPIQTGLSKISSILRMRIAIRTDNRVSIMNELIQGIQVIKMYAWETPFRNVVKLARNKEVDQIQKAQYIRGIYLSTMVFTERSTLFLAILACILEGRAITADLVFSMATFFNVLQLTAAIFYPLAVSLGAEALVSIKRIQDFLSLEEQDSAMPGLHQNKIEVIESETNVIEMINVDATWTNDYRCKTLSNLNIKVKAGKLCAIIGHVGSGKSSIFQLLLGELSIYSGDVVINGELSYASQDPWLFSASIKNNILFGLQYNKTRYQDVIKHCALATDFQQLQYGDKTFVGERGCALSGGQRARVSLARAVYRNASIYLLDDPLSAVDAQVGQHIFNECIGPHGYLARQRATRILITHQVHFLKEADWIVVMDQGRIIRQGTWNDVMDIDISQYVLSLETKEQSSDDDLDEKESKMNLTNDIDDIPYIDDVPESNNGYIKLRATDLKKSLSRASSANSVEENLELIEQTEARDEEKSTQNIHFIKVFYEYFRAGASPLVLLSIVIYLLFSQAVTSGSDFFLTFWTNQELLRLHGGKTVIETTDGLYIYGFLILAVIFVTMSRGFIFFAVCMRASKKLHDKSFLCLLHSPMRFFDLNPVGRILNRFSKDMGAVDELLPKAIIEAIQNLLVMLGVLVLIGITTTGYVLVVALIGAIILYVLILRLYLQPARDLKRLEGITKSPVFSQMSATLIGISTIRASNMNSQLTLEFDKLQNVHSSVWQTLWSINTALGLWLDCVSCTFVACICFSFIMMSQENTNSSNVGLAISQALILTGMVQYGIKQMMESFQLFTNTERVLEYTRLDQEPLISRKPTRDWPFKGLIEIKNMSLYYDIHSSPALKNLNLVIEPGSKIGIVGRTGAGKSSIIAALFRLSYIDGRILIDGIDTSEINLESLRSKISIIPQNPVLFSATIRYNLDPFSLFSDEEIWRALELVELKSAINGLQFMVTEGGSNFSVGQRQLLCLARATLRKNKILLLDEATANIDQQTDALIQKTIREKFSHCTVLTIAHRLHTVMDSDKILVMDDGYAKEFDIPYKLLQQPFGVFKDLVNNLDDIDRQNLIEIAKRKYEEIFDQEEQRDSLWKFRND</sequence>
<evidence type="ECO:0000313" key="11">
    <source>
        <dbReference type="EMBL" id="KAG5682153.1"/>
    </source>
</evidence>
<feature type="domain" description="ABC transporter" evidence="9">
    <location>
        <begin position="452"/>
        <end position="679"/>
    </location>
</feature>
<dbReference type="FunFam" id="3.40.50.300:FF:000997">
    <property type="entry name" value="Multidrug resistance-associated protein 1"/>
    <property type="match status" value="1"/>
</dbReference>
<dbReference type="CDD" id="cd18580">
    <property type="entry name" value="ABC_6TM_ABCC_D2"/>
    <property type="match status" value="1"/>
</dbReference>
<comment type="caution">
    <text evidence="11">The sequence shown here is derived from an EMBL/GenBank/DDBJ whole genome shotgun (WGS) entry which is preliminary data.</text>
</comment>
<evidence type="ECO:0000256" key="2">
    <source>
        <dbReference type="ARBA" id="ARBA00022448"/>
    </source>
</evidence>
<dbReference type="CDD" id="cd03250">
    <property type="entry name" value="ABCC_MRP_domain1"/>
    <property type="match status" value="1"/>
</dbReference>
<evidence type="ECO:0000256" key="5">
    <source>
        <dbReference type="ARBA" id="ARBA00022840"/>
    </source>
</evidence>
<feature type="transmembrane region" description="Helical" evidence="8">
    <location>
        <begin position="83"/>
        <end position="105"/>
    </location>
</feature>
<feature type="domain" description="ABC transporter" evidence="9">
    <location>
        <begin position="1102"/>
        <end position="1331"/>
    </location>
</feature>
<feature type="transmembrane region" description="Helical" evidence="8">
    <location>
        <begin position="925"/>
        <end position="945"/>
    </location>
</feature>
<evidence type="ECO:0000256" key="8">
    <source>
        <dbReference type="SAM" id="Phobius"/>
    </source>
</evidence>
<feature type="transmembrane region" description="Helical" evidence="8">
    <location>
        <begin position="20"/>
        <end position="39"/>
    </location>
</feature>
<comment type="subcellular location">
    <subcellularLocation>
        <location evidence="1">Membrane</location>
        <topology evidence="1">Multi-pass membrane protein</topology>
    </subcellularLocation>
</comment>
<protein>
    <submittedName>
        <fullName evidence="11">Uncharacterized protein</fullName>
    </submittedName>
</protein>
<evidence type="ECO:0000259" key="10">
    <source>
        <dbReference type="PROSITE" id="PS50929"/>
    </source>
</evidence>
<dbReference type="EMBL" id="JADBJN010000001">
    <property type="protein sequence ID" value="KAG5682153.1"/>
    <property type="molecule type" value="Genomic_DNA"/>
</dbReference>
<keyword evidence="6 8" id="KW-1133">Transmembrane helix</keyword>
<feature type="transmembrane region" description="Helical" evidence="8">
    <location>
        <begin position="270"/>
        <end position="289"/>
    </location>
</feature>
<dbReference type="SUPFAM" id="SSF90123">
    <property type="entry name" value="ABC transporter transmembrane region"/>
    <property type="match status" value="2"/>
</dbReference>
<feature type="transmembrane region" description="Helical" evidence="8">
    <location>
        <begin position="825"/>
        <end position="850"/>
    </location>
</feature>
<gene>
    <name evidence="11" type="ORF">PVAND_011525</name>
</gene>
<feature type="transmembrane region" description="Helical" evidence="8">
    <location>
        <begin position="1010"/>
        <end position="1030"/>
    </location>
</feature>
<feature type="transmembrane region" description="Helical" evidence="8">
    <location>
        <begin position="1042"/>
        <end position="1060"/>
    </location>
</feature>
<evidence type="ECO:0000313" key="12">
    <source>
        <dbReference type="Proteomes" id="UP001107558"/>
    </source>
</evidence>
<evidence type="ECO:0000256" key="7">
    <source>
        <dbReference type="ARBA" id="ARBA00023136"/>
    </source>
</evidence>
<evidence type="ECO:0000256" key="1">
    <source>
        <dbReference type="ARBA" id="ARBA00004141"/>
    </source>
</evidence>
<evidence type="ECO:0000256" key="3">
    <source>
        <dbReference type="ARBA" id="ARBA00022692"/>
    </source>
</evidence>
<dbReference type="Pfam" id="PF00664">
    <property type="entry name" value="ABC_membrane"/>
    <property type="match status" value="2"/>
</dbReference>
<dbReference type="PROSITE" id="PS50893">
    <property type="entry name" value="ABC_TRANSPORTER_2"/>
    <property type="match status" value="2"/>
</dbReference>
<keyword evidence="2" id="KW-0813">Transport</keyword>
<dbReference type="InterPro" id="IPR036640">
    <property type="entry name" value="ABC1_TM_sf"/>
</dbReference>
<dbReference type="Gene3D" id="3.40.50.300">
    <property type="entry name" value="P-loop containing nucleotide triphosphate hydrolases"/>
    <property type="match status" value="2"/>
</dbReference>
<evidence type="ECO:0000256" key="4">
    <source>
        <dbReference type="ARBA" id="ARBA00022741"/>
    </source>
</evidence>
<feature type="transmembrane region" description="Helical" evidence="8">
    <location>
        <begin position="778"/>
        <end position="805"/>
    </location>
</feature>
<name>A0A9J6CIV9_POLVA</name>
<dbReference type="GO" id="GO:0016020">
    <property type="term" value="C:membrane"/>
    <property type="evidence" value="ECO:0007669"/>
    <property type="project" value="UniProtKB-SubCell"/>
</dbReference>
<dbReference type="InterPro" id="IPR050173">
    <property type="entry name" value="ABC_transporter_C-like"/>
</dbReference>
<evidence type="ECO:0000256" key="6">
    <source>
        <dbReference type="ARBA" id="ARBA00022989"/>
    </source>
</evidence>
<feature type="domain" description="ABC transmembrane type-1" evidence="10">
    <location>
        <begin position="98"/>
        <end position="412"/>
    </location>
</feature>
<dbReference type="GO" id="GO:0016887">
    <property type="term" value="F:ATP hydrolysis activity"/>
    <property type="evidence" value="ECO:0007669"/>
    <property type="project" value="InterPro"/>
</dbReference>
<dbReference type="CDD" id="cd18579">
    <property type="entry name" value="ABC_6TM_ABCC_D1"/>
    <property type="match status" value="1"/>
</dbReference>
<dbReference type="InterPro" id="IPR017871">
    <property type="entry name" value="ABC_transporter-like_CS"/>
</dbReference>
<dbReference type="InterPro" id="IPR003593">
    <property type="entry name" value="AAA+_ATPase"/>
</dbReference>
<keyword evidence="12" id="KW-1185">Reference proteome</keyword>
<dbReference type="FunFam" id="3.40.50.300:FF:000163">
    <property type="entry name" value="Multidrug resistance-associated protein member 4"/>
    <property type="match status" value="1"/>
</dbReference>
<dbReference type="InterPro" id="IPR011527">
    <property type="entry name" value="ABC1_TM_dom"/>
</dbReference>
<dbReference type="PROSITE" id="PS00211">
    <property type="entry name" value="ABC_TRANSPORTER_1"/>
    <property type="match status" value="2"/>
</dbReference>
<proteinExistence type="predicted"/>
<dbReference type="Gene3D" id="1.20.1560.10">
    <property type="entry name" value="ABC transporter type 1, transmembrane domain"/>
    <property type="match status" value="2"/>
</dbReference>
<dbReference type="SMART" id="SM00382">
    <property type="entry name" value="AAA"/>
    <property type="match status" value="2"/>
</dbReference>
<dbReference type="OrthoDB" id="6500128at2759"/>
<keyword evidence="5" id="KW-0067">ATP-binding</keyword>